<dbReference type="Proteomes" id="UP000765509">
    <property type="component" value="Unassembled WGS sequence"/>
</dbReference>
<protein>
    <submittedName>
        <fullName evidence="1">Uncharacterized protein</fullName>
    </submittedName>
</protein>
<dbReference type="AlphaFoldDB" id="A0A9Q3E3I2"/>
<organism evidence="1 2">
    <name type="scientific">Austropuccinia psidii MF-1</name>
    <dbReference type="NCBI Taxonomy" id="1389203"/>
    <lineage>
        <taxon>Eukaryota</taxon>
        <taxon>Fungi</taxon>
        <taxon>Dikarya</taxon>
        <taxon>Basidiomycota</taxon>
        <taxon>Pucciniomycotina</taxon>
        <taxon>Pucciniomycetes</taxon>
        <taxon>Pucciniales</taxon>
        <taxon>Sphaerophragmiaceae</taxon>
        <taxon>Austropuccinia</taxon>
    </lineage>
</organism>
<name>A0A9Q3E3I2_9BASI</name>
<accession>A0A9Q3E3I2</accession>
<evidence type="ECO:0000313" key="2">
    <source>
        <dbReference type="Proteomes" id="UP000765509"/>
    </source>
</evidence>
<proteinExistence type="predicted"/>
<dbReference type="EMBL" id="AVOT02024555">
    <property type="protein sequence ID" value="MBW0515295.1"/>
    <property type="molecule type" value="Genomic_DNA"/>
</dbReference>
<gene>
    <name evidence="1" type="ORF">O181_055010</name>
</gene>
<evidence type="ECO:0000313" key="1">
    <source>
        <dbReference type="EMBL" id="MBW0515295.1"/>
    </source>
</evidence>
<sequence length="89" mass="10551">MIQSLEDIMRRFCAYKLEFKGSDGFTHYWCTLVPALELEYRTSINSSTVKPQKILEKGWNARIPYDTLKRYLVDVHPTERSFKMMLDKA</sequence>
<reference evidence="1" key="1">
    <citation type="submission" date="2021-03" db="EMBL/GenBank/DDBJ databases">
        <title>Draft genome sequence of rust myrtle Austropuccinia psidii MF-1, a brazilian biotype.</title>
        <authorList>
            <person name="Quecine M.C."/>
            <person name="Pachon D.M.R."/>
            <person name="Bonatelli M.L."/>
            <person name="Correr F.H."/>
            <person name="Franceschini L.M."/>
            <person name="Leite T.F."/>
            <person name="Margarido G.R.A."/>
            <person name="Almeida C.A."/>
            <person name="Ferrarezi J.A."/>
            <person name="Labate C.A."/>
        </authorList>
    </citation>
    <scope>NUCLEOTIDE SEQUENCE</scope>
    <source>
        <strain evidence="1">MF-1</strain>
    </source>
</reference>
<keyword evidence="2" id="KW-1185">Reference proteome</keyword>
<comment type="caution">
    <text evidence="1">The sequence shown here is derived from an EMBL/GenBank/DDBJ whole genome shotgun (WGS) entry which is preliminary data.</text>
</comment>